<dbReference type="Gene3D" id="1.10.10.10">
    <property type="entry name" value="Winged helix-like DNA-binding domain superfamily/Winged helix DNA-binding domain"/>
    <property type="match status" value="1"/>
</dbReference>
<evidence type="ECO:0000256" key="4">
    <source>
        <dbReference type="ARBA" id="ARBA00023163"/>
    </source>
</evidence>
<dbReference type="InterPro" id="IPR007627">
    <property type="entry name" value="RNA_pol_sigma70_r2"/>
</dbReference>
<sequence>MPRMSGDPEQARRLRSVPPDAVSPPSTDELLSRVARGDEAAFAMLYDAVAGRVLGLTRRVVRDPAQAEEVTQEVMVEVWRTAGRFDAGRGSASAWILTMAHRRAVDRVRAEQAHTNRASRVAATETHVPYDEVVEDVTARLEREQVRRCLGRLTPVQREAVTLAYYGGHTYREVAEKLQTPLPTVKTRMRDGLIRMRDCLGIEMEGRA</sequence>
<gene>
    <name evidence="8" type="ORF">HNR20_005192</name>
</gene>
<dbReference type="PANTHER" id="PTHR43133:SF66">
    <property type="entry name" value="ECF RNA POLYMERASE SIGMA FACTOR SIGK"/>
    <property type="match status" value="1"/>
</dbReference>
<dbReference type="Gene3D" id="1.10.1740.10">
    <property type="match status" value="1"/>
</dbReference>
<evidence type="ECO:0000259" key="6">
    <source>
        <dbReference type="Pfam" id="PF04542"/>
    </source>
</evidence>
<reference evidence="8 9" key="1">
    <citation type="submission" date="2020-08" db="EMBL/GenBank/DDBJ databases">
        <title>Sequencing the genomes of 1000 actinobacteria strains.</title>
        <authorList>
            <person name="Klenk H.-P."/>
        </authorList>
    </citation>
    <scope>NUCLEOTIDE SEQUENCE [LARGE SCALE GENOMIC DNA]</scope>
    <source>
        <strain evidence="8 9">DSM 103125</strain>
    </source>
</reference>
<feature type="region of interest" description="Disordered" evidence="5">
    <location>
        <begin position="1"/>
        <end position="28"/>
    </location>
</feature>
<evidence type="ECO:0000313" key="9">
    <source>
        <dbReference type="Proteomes" id="UP000586947"/>
    </source>
</evidence>
<feature type="domain" description="RNA polymerase sigma factor 70 region 4 type 2" evidence="7">
    <location>
        <begin position="143"/>
        <end position="195"/>
    </location>
</feature>
<dbReference type="InterPro" id="IPR013325">
    <property type="entry name" value="RNA_pol_sigma_r2"/>
</dbReference>
<dbReference type="InterPro" id="IPR013324">
    <property type="entry name" value="RNA_pol_sigma_r3/r4-like"/>
</dbReference>
<name>A0A840VVN9_9ACTN</name>
<dbReference type="SUPFAM" id="SSF88659">
    <property type="entry name" value="Sigma3 and sigma4 domains of RNA polymerase sigma factors"/>
    <property type="match status" value="1"/>
</dbReference>
<dbReference type="NCBIfam" id="NF007228">
    <property type="entry name" value="PRK09646.1"/>
    <property type="match status" value="1"/>
</dbReference>
<dbReference type="GO" id="GO:0003677">
    <property type="term" value="F:DNA binding"/>
    <property type="evidence" value="ECO:0007669"/>
    <property type="project" value="InterPro"/>
</dbReference>
<dbReference type="InterPro" id="IPR036388">
    <property type="entry name" value="WH-like_DNA-bd_sf"/>
</dbReference>
<evidence type="ECO:0000313" key="8">
    <source>
        <dbReference type="EMBL" id="MBB5480687.1"/>
    </source>
</evidence>
<dbReference type="EMBL" id="JACHDP010000001">
    <property type="protein sequence ID" value="MBB5480687.1"/>
    <property type="molecule type" value="Genomic_DNA"/>
</dbReference>
<dbReference type="CDD" id="cd06171">
    <property type="entry name" value="Sigma70_r4"/>
    <property type="match status" value="1"/>
</dbReference>
<dbReference type="Proteomes" id="UP000586947">
    <property type="component" value="Unassembled WGS sequence"/>
</dbReference>
<organism evidence="8 9">
    <name type="scientific">Micromonospora parathelypteridis</name>
    <dbReference type="NCBI Taxonomy" id="1839617"/>
    <lineage>
        <taxon>Bacteria</taxon>
        <taxon>Bacillati</taxon>
        <taxon>Actinomycetota</taxon>
        <taxon>Actinomycetes</taxon>
        <taxon>Micromonosporales</taxon>
        <taxon>Micromonosporaceae</taxon>
        <taxon>Micromonospora</taxon>
    </lineage>
</organism>
<dbReference type="GO" id="GO:0016987">
    <property type="term" value="F:sigma factor activity"/>
    <property type="evidence" value="ECO:0007669"/>
    <property type="project" value="UniProtKB-KW"/>
</dbReference>
<dbReference type="InterPro" id="IPR013249">
    <property type="entry name" value="RNA_pol_sigma70_r4_t2"/>
</dbReference>
<feature type="domain" description="RNA polymerase sigma-70 region 2" evidence="6">
    <location>
        <begin position="45"/>
        <end position="112"/>
    </location>
</feature>
<dbReference type="NCBIfam" id="TIGR02937">
    <property type="entry name" value="sigma70-ECF"/>
    <property type="match status" value="1"/>
</dbReference>
<dbReference type="InterPro" id="IPR014284">
    <property type="entry name" value="RNA_pol_sigma-70_dom"/>
</dbReference>
<dbReference type="InterPro" id="IPR039425">
    <property type="entry name" value="RNA_pol_sigma-70-like"/>
</dbReference>
<keyword evidence="3" id="KW-0731">Sigma factor</keyword>
<dbReference type="Pfam" id="PF08281">
    <property type="entry name" value="Sigma70_r4_2"/>
    <property type="match status" value="1"/>
</dbReference>
<keyword evidence="4" id="KW-0804">Transcription</keyword>
<dbReference type="GO" id="GO:0006352">
    <property type="term" value="P:DNA-templated transcription initiation"/>
    <property type="evidence" value="ECO:0007669"/>
    <property type="project" value="InterPro"/>
</dbReference>
<evidence type="ECO:0000256" key="1">
    <source>
        <dbReference type="ARBA" id="ARBA00010641"/>
    </source>
</evidence>
<accession>A0A840VVN9</accession>
<proteinExistence type="inferred from homology"/>
<dbReference type="AlphaFoldDB" id="A0A840VVN9"/>
<comment type="caution">
    <text evidence="8">The sequence shown here is derived from an EMBL/GenBank/DDBJ whole genome shotgun (WGS) entry which is preliminary data.</text>
</comment>
<comment type="similarity">
    <text evidence="1">Belongs to the sigma-70 factor family. ECF subfamily.</text>
</comment>
<evidence type="ECO:0000256" key="5">
    <source>
        <dbReference type="SAM" id="MobiDB-lite"/>
    </source>
</evidence>
<evidence type="ECO:0000256" key="2">
    <source>
        <dbReference type="ARBA" id="ARBA00023015"/>
    </source>
</evidence>
<dbReference type="PANTHER" id="PTHR43133">
    <property type="entry name" value="RNA POLYMERASE ECF-TYPE SIGMA FACTO"/>
    <property type="match status" value="1"/>
</dbReference>
<evidence type="ECO:0000259" key="7">
    <source>
        <dbReference type="Pfam" id="PF08281"/>
    </source>
</evidence>
<dbReference type="RefSeq" id="WP_184185005.1">
    <property type="nucleotide sequence ID" value="NZ_BMNF01000004.1"/>
</dbReference>
<protein>
    <submittedName>
        <fullName evidence="8">RNA polymerase sigma-70 factor (ECF subfamily)</fullName>
    </submittedName>
</protein>
<dbReference type="SUPFAM" id="SSF88946">
    <property type="entry name" value="Sigma2 domain of RNA polymerase sigma factors"/>
    <property type="match status" value="1"/>
</dbReference>
<keyword evidence="9" id="KW-1185">Reference proteome</keyword>
<evidence type="ECO:0000256" key="3">
    <source>
        <dbReference type="ARBA" id="ARBA00023082"/>
    </source>
</evidence>
<dbReference type="Pfam" id="PF04542">
    <property type="entry name" value="Sigma70_r2"/>
    <property type="match status" value="1"/>
</dbReference>
<keyword evidence="2" id="KW-0805">Transcription regulation</keyword>